<comment type="caution">
    <text evidence="2">The sequence shown here is derived from an EMBL/GenBank/DDBJ whole genome shotgun (WGS) entry which is preliminary data.</text>
</comment>
<evidence type="ECO:0000256" key="1">
    <source>
        <dbReference type="SAM" id="Phobius"/>
    </source>
</evidence>
<protein>
    <submittedName>
        <fullName evidence="2">Uncharacterized protein</fullName>
    </submittedName>
</protein>
<organism evidence="2 3">
    <name type="scientific">Cytobacillus firmus</name>
    <name type="common">Bacillus firmus</name>
    <dbReference type="NCBI Taxonomy" id="1399"/>
    <lineage>
        <taxon>Bacteria</taxon>
        <taxon>Bacillati</taxon>
        <taxon>Bacillota</taxon>
        <taxon>Bacilli</taxon>
        <taxon>Bacillales</taxon>
        <taxon>Bacillaceae</taxon>
        <taxon>Cytobacillus</taxon>
    </lineage>
</organism>
<dbReference type="EMBL" id="VDEM01000183">
    <property type="protein sequence ID" value="KAF0821160.1"/>
    <property type="molecule type" value="Genomic_DNA"/>
</dbReference>
<accession>A0A800MRU7</accession>
<evidence type="ECO:0000313" key="2">
    <source>
        <dbReference type="EMBL" id="KAF0821160.1"/>
    </source>
</evidence>
<name>A0A800MRU7_CYTFI</name>
<sequence length="49" mass="5450">MKVMKRLAVSVAFRGETLLLVFFSLFDEPDSSQFAGAIVMPDDSNPLCR</sequence>
<keyword evidence="1" id="KW-0812">Transmembrane</keyword>
<gene>
    <name evidence="2" type="ORF">KIS1582_5162</name>
</gene>
<dbReference type="AlphaFoldDB" id="A0A800MRU7"/>
<dbReference type="Proteomes" id="UP000465778">
    <property type="component" value="Unassembled WGS sequence"/>
</dbReference>
<keyword evidence="1" id="KW-1133">Transmembrane helix</keyword>
<evidence type="ECO:0000313" key="3">
    <source>
        <dbReference type="Proteomes" id="UP000465778"/>
    </source>
</evidence>
<proteinExistence type="predicted"/>
<feature type="transmembrane region" description="Helical" evidence="1">
    <location>
        <begin position="7"/>
        <end position="26"/>
    </location>
</feature>
<reference evidence="2 3" key="1">
    <citation type="journal article" date="2020" name="G3 (Bethesda)">
        <title>Whole Genome Sequencing and Comparative Genomics of Two Nematicidal Bacillus Strains Reveals a Wide Range of Possible Virulence Factors.</title>
        <authorList>
            <person name="Susic N."/>
            <person name="Janezic S."/>
            <person name="Rupnik M."/>
            <person name="Geric Stare B."/>
        </authorList>
    </citation>
    <scope>NUCLEOTIDE SEQUENCE [LARGE SCALE GENOMIC DNA]</scope>
    <source>
        <strain evidence="2 3">I-1582</strain>
    </source>
</reference>
<keyword evidence="1" id="KW-0472">Membrane</keyword>